<feature type="compositionally biased region" description="Polar residues" evidence="1">
    <location>
        <begin position="138"/>
        <end position="148"/>
    </location>
</feature>
<feature type="compositionally biased region" description="Low complexity" evidence="1">
    <location>
        <begin position="39"/>
        <end position="54"/>
    </location>
</feature>
<reference evidence="2 3" key="1">
    <citation type="submission" date="2019-02" db="EMBL/GenBank/DDBJ databases">
        <title>Genome sequencing of the rare red list fungi Hericium alpestre (H. flagellum).</title>
        <authorList>
            <person name="Buettner E."/>
            <person name="Kellner H."/>
        </authorList>
    </citation>
    <scope>NUCLEOTIDE SEQUENCE [LARGE SCALE GENOMIC DNA]</scope>
    <source>
        <strain evidence="2 3">DSM 108284</strain>
    </source>
</reference>
<dbReference type="AlphaFoldDB" id="A0A4Z0AA21"/>
<feature type="region of interest" description="Disordered" evidence="1">
    <location>
        <begin position="286"/>
        <end position="315"/>
    </location>
</feature>
<accession>A0A4Z0AA21</accession>
<dbReference type="Proteomes" id="UP000298061">
    <property type="component" value="Unassembled WGS sequence"/>
</dbReference>
<gene>
    <name evidence="2" type="ORF">EWM64_g1224</name>
</gene>
<comment type="caution">
    <text evidence="2">The sequence shown here is derived from an EMBL/GenBank/DDBJ whole genome shotgun (WGS) entry which is preliminary data.</text>
</comment>
<feature type="compositionally biased region" description="Low complexity" evidence="1">
    <location>
        <begin position="325"/>
        <end position="341"/>
    </location>
</feature>
<feature type="compositionally biased region" description="Basic and acidic residues" evidence="1">
    <location>
        <begin position="184"/>
        <end position="204"/>
    </location>
</feature>
<protein>
    <submittedName>
        <fullName evidence="2">Uncharacterized protein</fullName>
    </submittedName>
</protein>
<keyword evidence="3" id="KW-1185">Reference proteome</keyword>
<evidence type="ECO:0000313" key="3">
    <source>
        <dbReference type="Proteomes" id="UP000298061"/>
    </source>
</evidence>
<feature type="compositionally biased region" description="Basic residues" evidence="1">
    <location>
        <begin position="205"/>
        <end position="214"/>
    </location>
</feature>
<sequence>MDDDDNEGDSGEVFGSDEEREDDVPPAPKTKARKTSRKPASAAVSADNALAPPAQARSLTSKGKQAVKPTSKGRTPRRIKHVVSHHASVSSEEENFDLNAISSDDEPDNAPRIPITCRKTIKARSRVRQTPPVAGSSRMASTIENSGRSAEPHNVYGNDAPFAFIEDEVDHLEPPTPFQNSRTGKFETTRKEKGNATTSKDRGSLPRRKYRLKSSQRPNFNIFPDLHKDDASPYDDPSKPEAARFHISPSEHSEDIVLPDVPRIPENKRSRLVLEDGEIDFFDEASEALPDRGSPMRGPVVHNSSSRTKLVDRKGSPMALTRALSTLSVSSPASSAASSPVRGNRAVMDDDVDIIILSD</sequence>
<dbReference type="EMBL" id="SFCI01000078">
    <property type="protein sequence ID" value="TFY82789.1"/>
    <property type="molecule type" value="Genomic_DNA"/>
</dbReference>
<feature type="compositionally biased region" description="Acidic residues" evidence="1">
    <location>
        <begin position="1"/>
        <end position="24"/>
    </location>
</feature>
<feature type="compositionally biased region" description="Basic residues" evidence="1">
    <location>
        <begin position="74"/>
        <end position="84"/>
    </location>
</feature>
<feature type="region of interest" description="Disordered" evidence="1">
    <location>
        <begin position="1"/>
        <end position="158"/>
    </location>
</feature>
<organism evidence="2 3">
    <name type="scientific">Hericium alpestre</name>
    <dbReference type="NCBI Taxonomy" id="135208"/>
    <lineage>
        <taxon>Eukaryota</taxon>
        <taxon>Fungi</taxon>
        <taxon>Dikarya</taxon>
        <taxon>Basidiomycota</taxon>
        <taxon>Agaricomycotina</taxon>
        <taxon>Agaricomycetes</taxon>
        <taxon>Russulales</taxon>
        <taxon>Hericiaceae</taxon>
        <taxon>Hericium</taxon>
    </lineage>
</organism>
<feature type="compositionally biased region" description="Basic and acidic residues" evidence="1">
    <location>
        <begin position="225"/>
        <end position="254"/>
    </location>
</feature>
<proteinExistence type="predicted"/>
<dbReference type="OrthoDB" id="10677659at2759"/>
<feature type="region of interest" description="Disordered" evidence="1">
    <location>
        <begin position="325"/>
        <end position="344"/>
    </location>
</feature>
<feature type="region of interest" description="Disordered" evidence="1">
    <location>
        <begin position="171"/>
        <end position="254"/>
    </location>
</feature>
<evidence type="ECO:0000256" key="1">
    <source>
        <dbReference type="SAM" id="MobiDB-lite"/>
    </source>
</evidence>
<name>A0A4Z0AA21_9AGAM</name>
<evidence type="ECO:0000313" key="2">
    <source>
        <dbReference type="EMBL" id="TFY82789.1"/>
    </source>
</evidence>